<dbReference type="PANTHER" id="PTHR10192">
    <property type="entry name" value="MOLYBDOPTERIN BIOSYNTHESIS PROTEIN"/>
    <property type="match status" value="1"/>
</dbReference>
<evidence type="ECO:0000313" key="9">
    <source>
        <dbReference type="EMBL" id="QJY50822.1"/>
    </source>
</evidence>
<dbReference type="NCBIfam" id="TIGR00177">
    <property type="entry name" value="molyb_syn"/>
    <property type="match status" value="1"/>
</dbReference>
<dbReference type="InterPro" id="IPR036688">
    <property type="entry name" value="MoeA_C_domain_IV_sf"/>
</dbReference>
<dbReference type="GO" id="GO:0005829">
    <property type="term" value="C:cytosol"/>
    <property type="evidence" value="ECO:0007669"/>
    <property type="project" value="TreeGrafter"/>
</dbReference>
<dbReference type="InterPro" id="IPR005111">
    <property type="entry name" value="MoeA_C_domain_IV"/>
</dbReference>
<dbReference type="InterPro" id="IPR036425">
    <property type="entry name" value="MoaB/Mog-like_dom_sf"/>
</dbReference>
<dbReference type="InterPro" id="IPR036135">
    <property type="entry name" value="MoeA_linker/N_sf"/>
</dbReference>
<evidence type="ECO:0000256" key="3">
    <source>
        <dbReference type="ARBA" id="ARBA00010763"/>
    </source>
</evidence>
<comment type="similarity">
    <text evidence="3 7">Belongs to the MoeA family.</text>
</comment>
<evidence type="ECO:0000256" key="5">
    <source>
        <dbReference type="ARBA" id="ARBA00023150"/>
    </source>
</evidence>
<comment type="catalytic activity">
    <reaction evidence="6">
        <text>adenylyl-molybdopterin + molybdate = Mo-molybdopterin + AMP + H(+)</text>
        <dbReference type="Rhea" id="RHEA:35047"/>
        <dbReference type="ChEBI" id="CHEBI:15378"/>
        <dbReference type="ChEBI" id="CHEBI:36264"/>
        <dbReference type="ChEBI" id="CHEBI:62727"/>
        <dbReference type="ChEBI" id="CHEBI:71302"/>
        <dbReference type="ChEBI" id="CHEBI:456215"/>
        <dbReference type="EC" id="2.10.1.1"/>
    </reaction>
</comment>
<dbReference type="InterPro" id="IPR038987">
    <property type="entry name" value="MoeA-like"/>
</dbReference>
<keyword evidence="5 7" id="KW-0501">Molybdenum cofactor biosynthesis</keyword>
<reference evidence="9 10" key="1">
    <citation type="submission" date="2020-05" db="EMBL/GenBank/DDBJ databases">
        <authorList>
            <person name="Mo P."/>
        </authorList>
    </citation>
    <scope>NUCLEOTIDE SEQUENCE [LARGE SCALE GENOMIC DNA]</scope>
    <source>
        <strain evidence="9 10">Gen01</strain>
    </source>
</reference>
<dbReference type="AlphaFoldDB" id="A0A6M6JWD0"/>
<dbReference type="Pfam" id="PF03453">
    <property type="entry name" value="MoeA_N"/>
    <property type="match status" value="1"/>
</dbReference>
<dbReference type="Pfam" id="PF03454">
    <property type="entry name" value="MoeA_C"/>
    <property type="match status" value="1"/>
</dbReference>
<evidence type="ECO:0000259" key="8">
    <source>
        <dbReference type="SMART" id="SM00852"/>
    </source>
</evidence>
<dbReference type="Proteomes" id="UP000505377">
    <property type="component" value="Chromosome"/>
</dbReference>
<dbReference type="InterPro" id="IPR001453">
    <property type="entry name" value="MoaB/Mog_dom"/>
</dbReference>
<evidence type="ECO:0000256" key="4">
    <source>
        <dbReference type="ARBA" id="ARBA00022505"/>
    </source>
</evidence>
<dbReference type="SUPFAM" id="SSF53218">
    <property type="entry name" value="Molybdenum cofactor biosynthesis proteins"/>
    <property type="match status" value="1"/>
</dbReference>
<evidence type="ECO:0000256" key="2">
    <source>
        <dbReference type="ARBA" id="ARBA00005046"/>
    </source>
</evidence>
<protein>
    <recommendedName>
        <fullName evidence="7">Molybdopterin molybdenumtransferase</fullName>
        <ecNumber evidence="7">2.10.1.1</ecNumber>
    </recommendedName>
</protein>
<dbReference type="GO" id="GO:0046872">
    <property type="term" value="F:metal ion binding"/>
    <property type="evidence" value="ECO:0007669"/>
    <property type="project" value="UniProtKB-UniRule"/>
</dbReference>
<proteinExistence type="inferred from homology"/>
<dbReference type="Gene3D" id="2.170.190.11">
    <property type="entry name" value="Molybdopterin biosynthesis moea protein, domain 3"/>
    <property type="match status" value="1"/>
</dbReference>
<dbReference type="Gene3D" id="3.90.105.10">
    <property type="entry name" value="Molybdopterin biosynthesis moea protein, domain 2"/>
    <property type="match status" value="1"/>
</dbReference>
<keyword evidence="10" id="KW-1185">Reference proteome</keyword>
<dbReference type="InterPro" id="IPR005110">
    <property type="entry name" value="MoeA_linker/N"/>
</dbReference>
<dbReference type="SUPFAM" id="SSF63867">
    <property type="entry name" value="MoeA C-terminal domain-like"/>
    <property type="match status" value="1"/>
</dbReference>
<dbReference type="GO" id="GO:0006777">
    <property type="term" value="P:Mo-molybdopterin cofactor biosynthetic process"/>
    <property type="evidence" value="ECO:0007669"/>
    <property type="project" value="UniProtKB-UniRule"/>
</dbReference>
<dbReference type="SMART" id="SM00852">
    <property type="entry name" value="MoCF_biosynth"/>
    <property type="match status" value="1"/>
</dbReference>
<keyword evidence="7 9" id="KW-0808">Transferase</keyword>
<evidence type="ECO:0000313" key="10">
    <source>
        <dbReference type="Proteomes" id="UP000505377"/>
    </source>
</evidence>
<dbReference type="PANTHER" id="PTHR10192:SF5">
    <property type="entry name" value="GEPHYRIN"/>
    <property type="match status" value="1"/>
</dbReference>
<dbReference type="Pfam" id="PF00994">
    <property type="entry name" value="MoCF_biosynth"/>
    <property type="match status" value="1"/>
</dbReference>
<dbReference type="CDD" id="cd00887">
    <property type="entry name" value="MoeA"/>
    <property type="match status" value="1"/>
</dbReference>
<keyword evidence="4 7" id="KW-0500">Molybdenum</keyword>
<comment type="cofactor">
    <cofactor evidence="7">
        <name>Mg(2+)</name>
        <dbReference type="ChEBI" id="CHEBI:18420"/>
    </cofactor>
</comment>
<dbReference type="SUPFAM" id="SSF63882">
    <property type="entry name" value="MoeA N-terminal region -like"/>
    <property type="match status" value="1"/>
</dbReference>
<gene>
    <name evidence="9" type="ORF">HOP40_22465</name>
</gene>
<feature type="domain" description="MoaB/Mog" evidence="8">
    <location>
        <begin position="172"/>
        <end position="308"/>
    </location>
</feature>
<dbReference type="EC" id="2.10.1.1" evidence="7"/>
<accession>A0A6M6JWD0</accession>
<dbReference type="GO" id="GO:0061599">
    <property type="term" value="F:molybdopterin molybdotransferase activity"/>
    <property type="evidence" value="ECO:0007669"/>
    <property type="project" value="UniProtKB-UniRule"/>
</dbReference>
<organism evidence="9 10">
    <name type="scientific">Pseudonocardia broussonetiae</name>
    <dbReference type="NCBI Taxonomy" id="2736640"/>
    <lineage>
        <taxon>Bacteria</taxon>
        <taxon>Bacillati</taxon>
        <taxon>Actinomycetota</taxon>
        <taxon>Actinomycetes</taxon>
        <taxon>Pseudonocardiales</taxon>
        <taxon>Pseudonocardiaceae</taxon>
        <taxon>Pseudonocardia</taxon>
    </lineage>
</organism>
<name>A0A6M6JWD0_9PSEU</name>
<evidence type="ECO:0000256" key="7">
    <source>
        <dbReference type="RuleBase" id="RU365090"/>
    </source>
</evidence>
<evidence type="ECO:0000256" key="1">
    <source>
        <dbReference type="ARBA" id="ARBA00002901"/>
    </source>
</evidence>
<comment type="pathway">
    <text evidence="2 7">Cofactor biosynthesis; molybdopterin biosynthesis.</text>
</comment>
<comment type="function">
    <text evidence="1 7">Catalyzes the insertion of molybdate into adenylated molybdopterin with the concomitant release of AMP.</text>
</comment>
<dbReference type="Gene3D" id="3.40.980.10">
    <property type="entry name" value="MoaB/Mog-like domain"/>
    <property type="match status" value="1"/>
</dbReference>
<dbReference type="NCBIfam" id="NF045515">
    <property type="entry name" value="Glp_gephyrin"/>
    <property type="match status" value="1"/>
</dbReference>
<sequence>MRDVAGHAARAAALLAPVGTETLPLARCAGRRLADDVHAVDDLPAFDNSAMDGYALRIGDLGPDGLPVTAHVPAGSVPAALTPGTAQRVMTGAPLPEGADTIVPVELTDDGREHVRVLAPVTAGRHIRRRGDDIRTGDVVLRAGTALGPAQLAAAAGCGLAALPVHRRLRVAVLSAGSELVGAGGRRGAGQTHDSNGVLLVAALHAAGADAEQLPIVPDSPAELAALLERHLDGIDLLVTSGGISAGDHEVVRDTLGPAGVEFGPVALRPGGAQGLGTYRGVPVITLPGNPVACWVGFELFVRPAVRAASRLPQDRVRRSARAAVAFRASPGRHTVVPAVLDELTGEVAPVPSAGSHSLRALAGANCLVELDGTGAGAGEQVRVLPTS</sequence>
<keyword evidence="7" id="KW-0460">Magnesium</keyword>
<dbReference type="KEGG" id="pbro:HOP40_22465"/>
<evidence type="ECO:0000256" key="6">
    <source>
        <dbReference type="ARBA" id="ARBA00047317"/>
    </source>
</evidence>
<keyword evidence="7" id="KW-0479">Metal-binding</keyword>
<dbReference type="UniPathway" id="UPA00344"/>
<dbReference type="EMBL" id="CP053564">
    <property type="protein sequence ID" value="QJY50822.1"/>
    <property type="molecule type" value="Genomic_DNA"/>
</dbReference>
<dbReference type="Gene3D" id="2.40.340.10">
    <property type="entry name" value="MoeA, C-terminal, domain IV"/>
    <property type="match status" value="1"/>
</dbReference>